<sequence length="1011" mass="111902">MVSELPIASITQSNSSYSFVTPIKLDQNNFILWRAQVLASIKGNGLEGFINGDLKCPEKFISLSSTGEASTSDESRSANPEFIAWMKIYQLLLSWMMSSIQQSLLSTVIDCATSKQLWESLNCMFISQSQARIQTLRMQIQTIKKGSITMVEYFSKIKRIADTLALAGKPVEVGDFIMHVMTGLDFSDYESLITTILAREGTITLDDLYSLLLNHENRIDQKKGKIASDIMHHMSANVAKKGSYSGKNNNGFQKNYGGNFGKDNSSNFGGYIGGFNNNRGSQFAGGRNFSDLVYQICFIPGHGANRCKNMFNPSFVPQKNFGRGNFRRQFGRGRSFNNFGRGPNFSETNFGNVYMPRGAAFQANMAYSDPAFIPRYTPYNYTSGFNVFAPGHFHGISAPSFPHSTSPYFSGNVLNGMPSTSGPSTQATCAANPEIAEDPSWYVDSGATNHITNDLGKLVNPNAYVGNEQLYIGDGTALLINHVGSVKLTTNTFEPLSLNHVLHVPKITKNLLSVSKLLADNNVTLEFVGTCCFVKARSTRIIYLEGVAKSGFYKVQSPTSHPQTYISNHVVFDEKSFSYVPGLDFSSVTISSQIDSVLQSDSEYPSVIHLQAPLAATSASDSAAPVSISPQVFSQHSPLLLVSTTNTSNHTSNSSPNSYSPLRNSPPHILPAPPSIGHSMITRIKYDPNGSILKYKARLVAKGFHQVHGIDYTETFSPVVKASTVRVVLSIAVMNNWILRQIDVNNAFLNGILDEEVYMAQPEGFVNPQKPQHICKLRKAIYGLKQAPRAWFARFRTTMISQWHFQNSKSDNSLFYKRENGHLLLVLVYVDDIIIIGSNLAKVQQVIQDMQKTFALKDHGELSYFLGIEVSKLQIDSDWVCDRDDRKSVAGFDAYLGPNLVSWSSKKQSVVSRSSVEAEYRALAHAASEVVWIKSLLAELQVQLSTTPFMWCDNQSAIALAYNPVYHAKTKHVELNIHFIIDKVASKEINVCFVPSEDQKADVLTKALTFN</sequence>
<name>A0ACB8JS27_CITSI</name>
<keyword evidence="1" id="KW-0695">RNA-directed DNA polymerase</keyword>
<evidence type="ECO:0000313" key="2">
    <source>
        <dbReference type="Proteomes" id="UP000829398"/>
    </source>
</evidence>
<keyword evidence="2" id="KW-1185">Reference proteome</keyword>
<proteinExistence type="predicted"/>
<keyword evidence="1" id="KW-0548">Nucleotidyltransferase</keyword>
<comment type="caution">
    <text evidence="1">The sequence shown here is derived from an EMBL/GenBank/DDBJ whole genome shotgun (WGS) entry which is preliminary data.</text>
</comment>
<gene>
    <name evidence="1" type="ORF">KPL71_017696</name>
</gene>
<organism evidence="1 2">
    <name type="scientific">Citrus sinensis</name>
    <name type="common">Sweet orange</name>
    <name type="synonym">Citrus aurantium var. sinensis</name>
    <dbReference type="NCBI Taxonomy" id="2711"/>
    <lineage>
        <taxon>Eukaryota</taxon>
        <taxon>Viridiplantae</taxon>
        <taxon>Streptophyta</taxon>
        <taxon>Embryophyta</taxon>
        <taxon>Tracheophyta</taxon>
        <taxon>Spermatophyta</taxon>
        <taxon>Magnoliopsida</taxon>
        <taxon>eudicotyledons</taxon>
        <taxon>Gunneridae</taxon>
        <taxon>Pentapetalae</taxon>
        <taxon>rosids</taxon>
        <taxon>malvids</taxon>
        <taxon>Sapindales</taxon>
        <taxon>Rutaceae</taxon>
        <taxon>Aurantioideae</taxon>
        <taxon>Citrus</taxon>
    </lineage>
</organism>
<dbReference type="Proteomes" id="UP000829398">
    <property type="component" value="Chromosome 6"/>
</dbReference>
<reference evidence="2" key="1">
    <citation type="journal article" date="2023" name="Hortic. Res.">
        <title>A chromosome-level phased genome enabling allele-level studies in sweet orange: a case study on citrus Huanglongbing tolerance.</title>
        <authorList>
            <person name="Wu B."/>
            <person name="Yu Q."/>
            <person name="Deng Z."/>
            <person name="Duan Y."/>
            <person name="Luo F."/>
            <person name="Gmitter F. Jr."/>
        </authorList>
    </citation>
    <scope>NUCLEOTIDE SEQUENCE [LARGE SCALE GENOMIC DNA]</scope>
    <source>
        <strain evidence="2">cv. Valencia</strain>
    </source>
</reference>
<protein>
    <submittedName>
        <fullName evidence="1">Reverse transcriptase Ty1/copia-type domain-containing protein</fullName>
    </submittedName>
</protein>
<accession>A0ACB8JS27</accession>
<keyword evidence="1" id="KW-0808">Transferase</keyword>
<evidence type="ECO:0000313" key="1">
    <source>
        <dbReference type="EMBL" id="KAH9735321.1"/>
    </source>
</evidence>
<dbReference type="EMBL" id="CM039175">
    <property type="protein sequence ID" value="KAH9735321.1"/>
    <property type="molecule type" value="Genomic_DNA"/>
</dbReference>